<keyword evidence="1" id="KW-0812">Transmembrane</keyword>
<reference evidence="3 4" key="1">
    <citation type="journal article" date="2024" name="Commun. Biol.">
        <title>Comparative genomic analysis of thermophilic fungi reveals convergent evolutionary adaptations and gene losses.</title>
        <authorList>
            <person name="Steindorff A.S."/>
            <person name="Aguilar-Pontes M.V."/>
            <person name="Robinson A.J."/>
            <person name="Andreopoulos B."/>
            <person name="LaButti K."/>
            <person name="Kuo A."/>
            <person name="Mondo S."/>
            <person name="Riley R."/>
            <person name="Otillar R."/>
            <person name="Haridas S."/>
            <person name="Lipzen A."/>
            <person name="Grimwood J."/>
            <person name="Schmutz J."/>
            <person name="Clum A."/>
            <person name="Reid I.D."/>
            <person name="Moisan M.C."/>
            <person name="Butler G."/>
            <person name="Nguyen T.T.M."/>
            <person name="Dewar K."/>
            <person name="Conant G."/>
            <person name="Drula E."/>
            <person name="Henrissat B."/>
            <person name="Hansel C."/>
            <person name="Singer S."/>
            <person name="Hutchinson M.I."/>
            <person name="de Vries R.P."/>
            <person name="Natvig D.O."/>
            <person name="Powell A.J."/>
            <person name="Tsang A."/>
            <person name="Grigoriev I.V."/>
        </authorList>
    </citation>
    <scope>NUCLEOTIDE SEQUENCE [LARGE SCALE GENOMIC DNA]</scope>
    <source>
        <strain evidence="3 4">CBS 494.80</strain>
    </source>
</reference>
<dbReference type="Proteomes" id="UP001595075">
    <property type="component" value="Unassembled WGS sequence"/>
</dbReference>
<gene>
    <name evidence="3" type="ORF">VTL71DRAFT_14003</name>
</gene>
<keyword evidence="4" id="KW-1185">Reference proteome</keyword>
<keyword evidence="2" id="KW-0732">Signal</keyword>
<evidence type="ECO:0000256" key="1">
    <source>
        <dbReference type="SAM" id="Phobius"/>
    </source>
</evidence>
<protein>
    <submittedName>
        <fullName evidence="3">Uncharacterized protein</fullName>
    </submittedName>
</protein>
<feature type="signal peptide" evidence="2">
    <location>
        <begin position="1"/>
        <end position="17"/>
    </location>
</feature>
<name>A0ABR4CMJ0_9HELO</name>
<evidence type="ECO:0000313" key="4">
    <source>
        <dbReference type="Proteomes" id="UP001595075"/>
    </source>
</evidence>
<evidence type="ECO:0000313" key="3">
    <source>
        <dbReference type="EMBL" id="KAL2070977.1"/>
    </source>
</evidence>
<feature type="transmembrane region" description="Helical" evidence="1">
    <location>
        <begin position="161"/>
        <end position="194"/>
    </location>
</feature>
<keyword evidence="1" id="KW-0472">Membrane</keyword>
<keyword evidence="1" id="KW-1133">Transmembrane helix</keyword>
<dbReference type="EMBL" id="JAZHXI010000006">
    <property type="protein sequence ID" value="KAL2070977.1"/>
    <property type="molecule type" value="Genomic_DNA"/>
</dbReference>
<sequence length="197" mass="20046">MRFSYLAVLALTGLSVATPVIERRADAVSILTDLLAEVKVHTGAINSSIAGLSPLDVVGKAAAVTEVGASLTEVTAAFQSAASSIKALTPGCSSKRSIEFVSTTAVDAYAPVEKRQATLALEVAILLTAIIVELFATIAAAVAILGVTVLLIFLTPMTGGLSALILAVQLLVDTLLIGVIVLLNTLLTGLAIIVAPI</sequence>
<feature type="transmembrane region" description="Helical" evidence="1">
    <location>
        <begin position="123"/>
        <end position="154"/>
    </location>
</feature>
<accession>A0ABR4CMJ0</accession>
<feature type="chain" id="PRO_5047287680" evidence="2">
    <location>
        <begin position="18"/>
        <end position="197"/>
    </location>
</feature>
<proteinExistence type="predicted"/>
<evidence type="ECO:0000256" key="2">
    <source>
        <dbReference type="SAM" id="SignalP"/>
    </source>
</evidence>
<organism evidence="3 4">
    <name type="scientific">Oculimacula yallundae</name>
    <dbReference type="NCBI Taxonomy" id="86028"/>
    <lineage>
        <taxon>Eukaryota</taxon>
        <taxon>Fungi</taxon>
        <taxon>Dikarya</taxon>
        <taxon>Ascomycota</taxon>
        <taxon>Pezizomycotina</taxon>
        <taxon>Leotiomycetes</taxon>
        <taxon>Helotiales</taxon>
        <taxon>Ploettnerulaceae</taxon>
        <taxon>Oculimacula</taxon>
    </lineage>
</organism>
<comment type="caution">
    <text evidence="3">The sequence shown here is derived from an EMBL/GenBank/DDBJ whole genome shotgun (WGS) entry which is preliminary data.</text>
</comment>